<dbReference type="GO" id="GO:0043565">
    <property type="term" value="F:sequence-specific DNA binding"/>
    <property type="evidence" value="ECO:0007669"/>
    <property type="project" value="InterPro"/>
</dbReference>
<evidence type="ECO:0000313" key="8">
    <source>
        <dbReference type="RefSeq" id="XP_039117373.1"/>
    </source>
</evidence>
<dbReference type="Gene3D" id="3.30.50.10">
    <property type="entry name" value="Erythroid Transcription Factor GATA-1, subunit A"/>
    <property type="match status" value="1"/>
</dbReference>
<dbReference type="PROSITE" id="PS50114">
    <property type="entry name" value="GATA_ZN_FINGER_2"/>
    <property type="match status" value="1"/>
</dbReference>
<evidence type="ECO:0000313" key="7">
    <source>
        <dbReference type="Proteomes" id="UP001515500"/>
    </source>
</evidence>
<keyword evidence="1" id="KW-0479">Metal-binding</keyword>
<evidence type="ECO:0000256" key="1">
    <source>
        <dbReference type="ARBA" id="ARBA00022723"/>
    </source>
</evidence>
<dbReference type="Pfam" id="PF00320">
    <property type="entry name" value="GATA"/>
    <property type="match status" value="1"/>
</dbReference>
<dbReference type="RefSeq" id="XP_039117373.1">
    <property type="nucleotide sequence ID" value="XM_039261439.1"/>
</dbReference>
<dbReference type="CDD" id="cd00202">
    <property type="entry name" value="ZnF_GATA"/>
    <property type="match status" value="1"/>
</dbReference>
<keyword evidence="7" id="KW-1185">Reference proteome</keyword>
<keyword evidence="2 4" id="KW-0863">Zinc-finger</keyword>
<feature type="compositionally biased region" description="Polar residues" evidence="5">
    <location>
        <begin position="127"/>
        <end position="140"/>
    </location>
</feature>
<dbReference type="GO" id="GO:0008270">
    <property type="term" value="F:zinc ion binding"/>
    <property type="evidence" value="ECO:0007669"/>
    <property type="project" value="UniProtKB-KW"/>
</dbReference>
<feature type="region of interest" description="Disordered" evidence="5">
    <location>
        <begin position="124"/>
        <end position="162"/>
    </location>
</feature>
<dbReference type="InterPro" id="IPR000679">
    <property type="entry name" value="Znf_GATA"/>
</dbReference>
<dbReference type="GO" id="GO:0006355">
    <property type="term" value="P:regulation of DNA-templated transcription"/>
    <property type="evidence" value="ECO:0007669"/>
    <property type="project" value="InterPro"/>
</dbReference>
<dbReference type="AlphaFoldDB" id="A0AB40ARE8"/>
<dbReference type="PANTHER" id="PTHR47255">
    <property type="entry name" value="GATA TRANSCRIPTION FACTOR 22-RELATED"/>
    <property type="match status" value="1"/>
</dbReference>
<dbReference type="GeneID" id="120253139"/>
<evidence type="ECO:0000259" key="6">
    <source>
        <dbReference type="PROSITE" id="PS50114"/>
    </source>
</evidence>
<dbReference type="Proteomes" id="UP001515500">
    <property type="component" value="Chromosome 26"/>
</dbReference>
<organism evidence="7 8">
    <name type="scientific">Dioscorea cayennensis subsp. rotundata</name>
    <name type="common">White Guinea yam</name>
    <name type="synonym">Dioscorea rotundata</name>
    <dbReference type="NCBI Taxonomy" id="55577"/>
    <lineage>
        <taxon>Eukaryota</taxon>
        <taxon>Viridiplantae</taxon>
        <taxon>Streptophyta</taxon>
        <taxon>Embryophyta</taxon>
        <taxon>Tracheophyta</taxon>
        <taxon>Spermatophyta</taxon>
        <taxon>Magnoliopsida</taxon>
        <taxon>Liliopsida</taxon>
        <taxon>Dioscoreales</taxon>
        <taxon>Dioscoreaceae</taxon>
        <taxon>Dioscorea</taxon>
    </lineage>
</organism>
<accession>A0AB40ARE8</accession>
<evidence type="ECO:0000256" key="2">
    <source>
        <dbReference type="ARBA" id="ARBA00022771"/>
    </source>
</evidence>
<feature type="domain" description="GATA-type" evidence="6">
    <location>
        <begin position="167"/>
        <end position="199"/>
    </location>
</feature>
<dbReference type="InterPro" id="IPR052138">
    <property type="entry name" value="GATA_ZnFinger_Domain"/>
</dbReference>
<dbReference type="SUPFAM" id="SSF57716">
    <property type="entry name" value="Glucocorticoid receptor-like (DNA-binding domain)"/>
    <property type="match status" value="1"/>
</dbReference>
<evidence type="ECO:0000256" key="5">
    <source>
        <dbReference type="SAM" id="MobiDB-lite"/>
    </source>
</evidence>
<evidence type="ECO:0000256" key="3">
    <source>
        <dbReference type="ARBA" id="ARBA00022833"/>
    </source>
</evidence>
<dbReference type="InterPro" id="IPR013088">
    <property type="entry name" value="Znf_NHR/GATA"/>
</dbReference>
<gene>
    <name evidence="8" type="primary">LOC120253139</name>
</gene>
<protein>
    <submittedName>
        <fullName evidence="8">Protein CYTOKININ-RESPONSIVE GATA TRANSCRIPTION FACTOR 1-like</fullName>
    </submittedName>
</protein>
<sequence>MTSIYFNQFSAYPIEEVEQYESPDPLSTPSIETQSFSCPLLYDTQVHEVNDRQEHHHLQEQHQREPSEHMLIAGSDVHLLSLPIARKNKNIAPQSFPDHHNKVEDAHGPTKWMSSKMRFMKKMMGSDQISTGKTRSSMQEVQDHPQTGRGRRSNNSRTNNLPEGVIRMCSDCKTSKTPLWRSGPQGPKSLCNACGIRQRKARRAIAAAALGGTLAPADATSPLQKLKTLDRDLTVPFKKRFKISTTESTQNLSFNENTIKFNKNSPFHRGFPQDEKDAAILLMALSCGLLHS</sequence>
<dbReference type="PANTHER" id="PTHR47255:SF4">
    <property type="entry name" value="GATA ZINC FINGER DOMAIN-CONTAINING PROTEIN 12"/>
    <property type="match status" value="1"/>
</dbReference>
<evidence type="ECO:0000256" key="4">
    <source>
        <dbReference type="PROSITE-ProRule" id="PRU00094"/>
    </source>
</evidence>
<proteinExistence type="predicted"/>
<keyword evidence="3" id="KW-0862">Zinc</keyword>
<name>A0AB40ARE8_DIOCR</name>
<reference evidence="8" key="1">
    <citation type="submission" date="2025-08" db="UniProtKB">
        <authorList>
            <consortium name="RefSeq"/>
        </authorList>
    </citation>
    <scope>IDENTIFICATION</scope>
</reference>
<dbReference type="PROSITE" id="PS00344">
    <property type="entry name" value="GATA_ZN_FINGER_1"/>
    <property type="match status" value="1"/>
</dbReference>
<dbReference type="SMART" id="SM00401">
    <property type="entry name" value="ZnF_GATA"/>
    <property type="match status" value="1"/>
</dbReference>